<keyword evidence="9" id="KW-0223">Dioxygenase</keyword>
<comment type="similarity">
    <text evidence="4">Belongs to the P4HA family.</text>
</comment>
<proteinExistence type="inferred from homology"/>
<dbReference type="SMART" id="SM00702">
    <property type="entry name" value="P4Hc"/>
    <property type="match status" value="1"/>
</dbReference>
<dbReference type="Gene3D" id="2.60.120.620">
    <property type="entry name" value="q2cbj1_9rhob like domain"/>
    <property type="match status" value="1"/>
</dbReference>
<evidence type="ECO:0000256" key="10">
    <source>
        <dbReference type="ARBA" id="ARBA00023002"/>
    </source>
</evidence>
<keyword evidence="10" id="KW-0560">Oxidoreductase</keyword>
<evidence type="ECO:0000256" key="3">
    <source>
        <dbReference type="ARBA" id="ARBA00004319"/>
    </source>
</evidence>
<gene>
    <name evidence="15" type="ORF">C7M84_003156</name>
</gene>
<evidence type="ECO:0000256" key="6">
    <source>
        <dbReference type="ARBA" id="ARBA00022723"/>
    </source>
</evidence>
<dbReference type="AlphaFoldDB" id="A0A423TNZ9"/>
<dbReference type="InterPro" id="IPR044862">
    <property type="entry name" value="Pro_4_hyd_alph_FE2OG_OXY"/>
</dbReference>
<comment type="caution">
    <text evidence="15">The sequence shown here is derived from an EMBL/GenBank/DDBJ whole genome shotgun (WGS) entry which is preliminary data.</text>
</comment>
<dbReference type="InterPro" id="IPR006620">
    <property type="entry name" value="Pro_4_hyd_alph"/>
</dbReference>
<sequence>MRLKPLFSVLAFLLVAHAKEEGTPILKHVSHMTEKELSQHVRKVQLTPPMGTSTYHLSRLVADENRAATRLKTLANVMFTALDVTNRYLSSWEELVGAGVEAEGFASHPLHAYALTKHVSLGWPHVEASLRALSHLSQDLEWLLSRSEKRGVPTGEDLATVAGGMARLHDYYSLNLSALAHAQLVSAIDARPVAAKIAPTALDLHRIGSAAVSHNVLNSGVDFLRAALDRWDGNASSARSSDTFDAHRELRQIDLSFRRAVKIHDQVLEKKGPRSDLHSTYMRPFNKTLARKKKYHKKEELVLGVKGSKGQGMKQYLRLCRGEDLRPVSTTSRLSCRYVTNGSPLYRIGPLRMEVLSLDPYVVTLEEVVTPSESADLVLASAGYLTRSSTVRANGSSAEDFKRTSSTAWMLDKDIPILPVLTKRIEQAVGVNAQLFDGAEIYQILNYGVGGHYTVHHDAFVYPRMATFLIYLTTVPQGGRTVFPWVGAGVQPKRGSALLWFNMDRAGKPDSRLQHGACPVLLGDKWVINKWLYYTGQQKTLPCIPGNPGATVSQPLY</sequence>
<dbReference type="EC" id="1.14.11.2" evidence="5"/>
<evidence type="ECO:0000256" key="11">
    <source>
        <dbReference type="ARBA" id="ARBA00023004"/>
    </source>
</evidence>
<organism evidence="15 16">
    <name type="scientific">Penaeus vannamei</name>
    <name type="common">Whiteleg shrimp</name>
    <name type="synonym">Litopenaeus vannamei</name>
    <dbReference type="NCBI Taxonomy" id="6689"/>
    <lineage>
        <taxon>Eukaryota</taxon>
        <taxon>Metazoa</taxon>
        <taxon>Ecdysozoa</taxon>
        <taxon>Arthropoda</taxon>
        <taxon>Crustacea</taxon>
        <taxon>Multicrustacea</taxon>
        <taxon>Malacostraca</taxon>
        <taxon>Eumalacostraca</taxon>
        <taxon>Eucarida</taxon>
        <taxon>Decapoda</taxon>
        <taxon>Dendrobranchiata</taxon>
        <taxon>Penaeoidea</taxon>
        <taxon>Penaeidae</taxon>
        <taxon>Penaeus</taxon>
    </lineage>
</organism>
<evidence type="ECO:0000256" key="8">
    <source>
        <dbReference type="ARBA" id="ARBA00022896"/>
    </source>
</evidence>
<evidence type="ECO:0000256" key="7">
    <source>
        <dbReference type="ARBA" id="ARBA00022824"/>
    </source>
</evidence>
<dbReference type="PROSITE" id="PS51471">
    <property type="entry name" value="FE2OG_OXY"/>
    <property type="match status" value="1"/>
</dbReference>
<evidence type="ECO:0000256" key="12">
    <source>
        <dbReference type="ARBA" id="ARBA00023180"/>
    </source>
</evidence>
<keyword evidence="8" id="KW-0847">Vitamin C</keyword>
<accession>A0A423TNZ9</accession>
<keyword evidence="16" id="KW-1185">Reference proteome</keyword>
<comment type="function">
    <text evidence="2">Catalyzes the post-translational formation of 4-hydroxyproline in -Xaa-Pro-Gly- sequences in collagens and other proteins.</text>
</comment>
<dbReference type="GO" id="GO:0005788">
    <property type="term" value="C:endoplasmic reticulum lumen"/>
    <property type="evidence" value="ECO:0007669"/>
    <property type="project" value="UniProtKB-SubCell"/>
</dbReference>
<dbReference type="Gene3D" id="1.25.40.10">
    <property type="entry name" value="Tetratricopeptide repeat domain"/>
    <property type="match status" value="1"/>
</dbReference>
<dbReference type="InterPro" id="IPR005123">
    <property type="entry name" value="Oxoglu/Fe-dep_dioxygenase_dom"/>
</dbReference>
<dbReference type="Pfam" id="PF13640">
    <property type="entry name" value="2OG-FeII_Oxy_3"/>
    <property type="match status" value="1"/>
</dbReference>
<evidence type="ECO:0000313" key="16">
    <source>
        <dbReference type="Proteomes" id="UP000283509"/>
    </source>
</evidence>
<reference evidence="15 16" key="1">
    <citation type="submission" date="2018-04" db="EMBL/GenBank/DDBJ databases">
        <authorList>
            <person name="Zhang X."/>
            <person name="Yuan J."/>
            <person name="Li F."/>
            <person name="Xiang J."/>
        </authorList>
    </citation>
    <scope>NUCLEOTIDE SEQUENCE [LARGE SCALE GENOMIC DNA]</scope>
    <source>
        <tissue evidence="15">Muscle</tissue>
    </source>
</reference>
<feature type="signal peptide" evidence="13">
    <location>
        <begin position="1"/>
        <end position="18"/>
    </location>
</feature>
<dbReference type="GO" id="GO:0031418">
    <property type="term" value="F:L-ascorbic acid binding"/>
    <property type="evidence" value="ECO:0007669"/>
    <property type="project" value="UniProtKB-KW"/>
</dbReference>
<dbReference type="InterPro" id="IPR011990">
    <property type="entry name" value="TPR-like_helical_dom_sf"/>
</dbReference>
<evidence type="ECO:0000256" key="2">
    <source>
        <dbReference type="ARBA" id="ARBA00002035"/>
    </source>
</evidence>
<name>A0A423TNZ9_PENVA</name>
<feature type="chain" id="PRO_5019007894" description="procollagen-proline 4-dioxygenase" evidence="13">
    <location>
        <begin position="19"/>
        <end position="557"/>
    </location>
</feature>
<evidence type="ECO:0000256" key="13">
    <source>
        <dbReference type="SAM" id="SignalP"/>
    </source>
</evidence>
<evidence type="ECO:0000259" key="14">
    <source>
        <dbReference type="PROSITE" id="PS51471"/>
    </source>
</evidence>
<dbReference type="Pfam" id="PF08336">
    <property type="entry name" value="P4Ha_N"/>
    <property type="match status" value="1"/>
</dbReference>
<evidence type="ECO:0000313" key="15">
    <source>
        <dbReference type="EMBL" id="ROT78142.1"/>
    </source>
</evidence>
<keyword evidence="11" id="KW-0408">Iron</keyword>
<feature type="domain" description="Fe2OG dioxygenase" evidence="14">
    <location>
        <begin position="438"/>
        <end position="534"/>
    </location>
</feature>
<evidence type="ECO:0000256" key="5">
    <source>
        <dbReference type="ARBA" id="ARBA00012269"/>
    </source>
</evidence>
<dbReference type="PANTHER" id="PTHR10869:SF244">
    <property type="entry name" value="PROLYL 4-HYDROXYLASE SUBUNIT ALPHA-2"/>
    <property type="match status" value="1"/>
</dbReference>
<evidence type="ECO:0000256" key="1">
    <source>
        <dbReference type="ARBA" id="ARBA00001961"/>
    </source>
</evidence>
<comment type="cofactor">
    <cofactor evidence="1">
        <name>L-ascorbate</name>
        <dbReference type="ChEBI" id="CHEBI:38290"/>
    </cofactor>
</comment>
<keyword evidence="6" id="KW-0479">Metal-binding</keyword>
<evidence type="ECO:0000256" key="9">
    <source>
        <dbReference type="ARBA" id="ARBA00022964"/>
    </source>
</evidence>
<dbReference type="InterPro" id="IPR013547">
    <property type="entry name" value="P4H_N"/>
</dbReference>
<keyword evidence="12" id="KW-0325">Glycoprotein</keyword>
<dbReference type="GO" id="GO:0005506">
    <property type="term" value="F:iron ion binding"/>
    <property type="evidence" value="ECO:0007669"/>
    <property type="project" value="InterPro"/>
</dbReference>
<dbReference type="PANTHER" id="PTHR10869">
    <property type="entry name" value="PROLYL 4-HYDROXYLASE ALPHA SUBUNIT"/>
    <property type="match status" value="1"/>
</dbReference>
<dbReference type="OrthoDB" id="420380at2759"/>
<protein>
    <recommendedName>
        <fullName evidence="5">procollagen-proline 4-dioxygenase</fullName>
        <ecNumber evidence="5">1.14.11.2</ecNumber>
    </recommendedName>
</protein>
<reference evidence="15 16" key="2">
    <citation type="submission" date="2019-01" db="EMBL/GenBank/DDBJ databases">
        <title>The decoding of complex shrimp genome reveals the adaptation for benthos swimmer, frequently molting mechanism and breeding impact on genome.</title>
        <authorList>
            <person name="Sun Y."/>
            <person name="Gao Y."/>
            <person name="Yu Y."/>
        </authorList>
    </citation>
    <scope>NUCLEOTIDE SEQUENCE [LARGE SCALE GENOMIC DNA]</scope>
    <source>
        <tissue evidence="15">Muscle</tissue>
    </source>
</reference>
<comment type="subcellular location">
    <subcellularLocation>
        <location evidence="3">Endoplasmic reticulum lumen</location>
    </subcellularLocation>
</comment>
<dbReference type="EMBL" id="QCYY01001426">
    <property type="protein sequence ID" value="ROT78142.1"/>
    <property type="molecule type" value="Genomic_DNA"/>
</dbReference>
<evidence type="ECO:0000256" key="4">
    <source>
        <dbReference type="ARBA" id="ARBA00006511"/>
    </source>
</evidence>
<dbReference type="GO" id="GO:0004656">
    <property type="term" value="F:procollagen-proline 4-dioxygenase activity"/>
    <property type="evidence" value="ECO:0007669"/>
    <property type="project" value="UniProtKB-EC"/>
</dbReference>
<keyword evidence="13" id="KW-0732">Signal</keyword>
<dbReference type="InterPro" id="IPR045054">
    <property type="entry name" value="P4HA-like"/>
</dbReference>
<dbReference type="Proteomes" id="UP000283509">
    <property type="component" value="Unassembled WGS sequence"/>
</dbReference>
<keyword evidence="7" id="KW-0256">Endoplasmic reticulum</keyword>